<organism evidence="2 3">
    <name type="scientific">Yarrowia lipolytica</name>
    <name type="common">Candida lipolytica</name>
    <dbReference type="NCBI Taxonomy" id="4952"/>
    <lineage>
        <taxon>Eukaryota</taxon>
        <taxon>Fungi</taxon>
        <taxon>Dikarya</taxon>
        <taxon>Ascomycota</taxon>
        <taxon>Saccharomycotina</taxon>
        <taxon>Dipodascomycetes</taxon>
        <taxon>Dipodascales</taxon>
        <taxon>Dipodascales incertae sedis</taxon>
        <taxon>Yarrowia</taxon>
    </lineage>
</organism>
<dbReference type="CDD" id="cd05471">
    <property type="entry name" value="pepsin_like"/>
    <property type="match status" value="1"/>
</dbReference>
<name>A0A1D8N4N5_YARLL</name>
<dbReference type="Gene3D" id="2.40.70.10">
    <property type="entry name" value="Acid Proteases"/>
    <property type="match status" value="2"/>
</dbReference>
<dbReference type="EMBL" id="CP017553">
    <property type="protein sequence ID" value="AOW00581.1"/>
    <property type="molecule type" value="Genomic_DNA"/>
</dbReference>
<dbReference type="InterPro" id="IPR033121">
    <property type="entry name" value="PEPTIDASE_A1"/>
</dbReference>
<dbReference type="GO" id="GO:0004190">
    <property type="term" value="F:aspartic-type endopeptidase activity"/>
    <property type="evidence" value="ECO:0007669"/>
    <property type="project" value="InterPro"/>
</dbReference>
<dbReference type="RefSeq" id="XP_500025.2">
    <property type="nucleotide sequence ID" value="XM_500025.3"/>
</dbReference>
<protein>
    <submittedName>
        <fullName evidence="2">Uncharacterized protein</fullName>
    </submittedName>
</protein>
<dbReference type="GO" id="GO:0051603">
    <property type="term" value="P:proteolysis involved in protein catabolic process"/>
    <property type="evidence" value="ECO:0007669"/>
    <property type="project" value="TreeGrafter"/>
</dbReference>
<dbReference type="PRINTS" id="PR00792">
    <property type="entry name" value="PEPSIN"/>
</dbReference>
<dbReference type="InterPro" id="IPR021109">
    <property type="entry name" value="Peptidase_aspartic_dom_sf"/>
</dbReference>
<dbReference type="OrthoDB" id="4092246at2759"/>
<dbReference type="eggNOG" id="KOG1339">
    <property type="taxonomic scope" value="Eukaryota"/>
</dbReference>
<dbReference type="InterPro" id="IPR034164">
    <property type="entry name" value="Pepsin-like_dom"/>
</dbReference>
<dbReference type="AlphaFoldDB" id="A0A1D8N4N5"/>
<proteinExistence type="inferred from homology"/>
<dbReference type="Proteomes" id="UP000182444">
    <property type="component" value="Chromosome 1A"/>
</dbReference>
<dbReference type="PANTHER" id="PTHR47966:SF51">
    <property type="entry name" value="BETA-SITE APP-CLEAVING ENZYME, ISOFORM A-RELATED"/>
    <property type="match status" value="1"/>
</dbReference>
<dbReference type="PROSITE" id="PS51767">
    <property type="entry name" value="PEPTIDASE_A1"/>
    <property type="match status" value="1"/>
</dbReference>
<evidence type="ECO:0000313" key="3">
    <source>
        <dbReference type="Proteomes" id="UP000182444"/>
    </source>
</evidence>
<sequence length="379" mass="41982">MFSTLFFASLVSAGVVRLPLYARDHGTVVQGHQTMGEWFYEANILVGTPPQNVSVVFDTGSGQLWLPGSNSTACRAGNCTHPQAGYDVGKSSSWRYTGENNHWGGTGIVGAEVVSYAGQELDSFQTWVSLDQMRNNYGIFGHSPNKDKHSSFVLNLAKSKKIPRAVYSLNAEEAIDYRGTFRRGKPIVNNVYYGGFDSAKYEGPLTTVKYKGGYSMDFTNILVDGQKMTFQGKKKKTILPDTGGLSLQFPNSTVQAISERYGDGQYDRLGWHVACDSQPVVTYQFGNTFIPVNLTYEVRKQDGICRLIGVDVVSEDQEQFSAGPMFISRALMIFDNDKKQITIGKARYTDESKIVELHGSKVPGAVNIKKYKKKKSDKN</sequence>
<dbReference type="FunFam" id="2.40.70.10:FF:000134">
    <property type="entry name" value="YALI0D22957p"/>
    <property type="match status" value="1"/>
</dbReference>
<comment type="similarity">
    <text evidence="1">Belongs to the peptidase A1 family.</text>
</comment>
<evidence type="ECO:0000256" key="1">
    <source>
        <dbReference type="ARBA" id="ARBA00007447"/>
    </source>
</evidence>
<dbReference type="InterPro" id="IPR001461">
    <property type="entry name" value="Aspartic_peptidase_A1"/>
</dbReference>
<dbReference type="KEGG" id="yli:2906232"/>
<dbReference type="VEuPathDB" id="FungiDB:YALI1_A13019g"/>
<accession>A0A1D8N4N5</accession>
<dbReference type="VEuPathDB" id="FungiDB:YALI0_A13013g"/>
<dbReference type="Pfam" id="PF00026">
    <property type="entry name" value="Asp"/>
    <property type="match status" value="1"/>
</dbReference>
<dbReference type="GO" id="GO:0000324">
    <property type="term" value="C:fungal-type vacuole"/>
    <property type="evidence" value="ECO:0007669"/>
    <property type="project" value="TreeGrafter"/>
</dbReference>
<dbReference type="PANTHER" id="PTHR47966">
    <property type="entry name" value="BETA-SITE APP-CLEAVING ENZYME, ISOFORM A-RELATED"/>
    <property type="match status" value="1"/>
</dbReference>
<reference evidence="2 3" key="1">
    <citation type="journal article" date="2016" name="PLoS ONE">
        <title>Sequence Assembly of Yarrowia lipolytica Strain W29/CLIB89 Shows Transposable Element Diversity.</title>
        <authorList>
            <person name="Magnan C."/>
            <person name="Yu J."/>
            <person name="Chang I."/>
            <person name="Jahn E."/>
            <person name="Kanomata Y."/>
            <person name="Wu J."/>
            <person name="Zeller M."/>
            <person name="Oakes M."/>
            <person name="Baldi P."/>
            <person name="Sandmeyer S."/>
        </authorList>
    </citation>
    <scope>NUCLEOTIDE SEQUENCE [LARGE SCALE GENOMIC DNA]</scope>
    <source>
        <strain evidence="3">CLIB89(W29)</strain>
    </source>
</reference>
<gene>
    <name evidence="2" type="ORF">YALI1_A13019g</name>
</gene>
<dbReference type="GeneID" id="2906232"/>
<evidence type="ECO:0000313" key="2">
    <source>
        <dbReference type="EMBL" id="AOW00581.1"/>
    </source>
</evidence>
<dbReference type="SUPFAM" id="SSF50630">
    <property type="entry name" value="Acid proteases"/>
    <property type="match status" value="1"/>
</dbReference>